<dbReference type="InterPro" id="IPR001267">
    <property type="entry name" value="Thymidine_kinase"/>
</dbReference>
<keyword evidence="7 8" id="KW-0067">ATP-binding</keyword>
<dbReference type="NCBIfam" id="NF003300">
    <property type="entry name" value="PRK04296.1-5"/>
    <property type="match status" value="1"/>
</dbReference>
<evidence type="ECO:0000256" key="4">
    <source>
        <dbReference type="ARBA" id="ARBA00022679"/>
    </source>
</evidence>
<evidence type="ECO:0000256" key="2">
    <source>
        <dbReference type="ARBA" id="ARBA00012118"/>
    </source>
</evidence>
<keyword evidence="3 8" id="KW-0237">DNA synthesis</keyword>
<proteinExistence type="inferred from homology"/>
<evidence type="ECO:0000256" key="6">
    <source>
        <dbReference type="ARBA" id="ARBA00022777"/>
    </source>
</evidence>
<dbReference type="InterPro" id="IPR027417">
    <property type="entry name" value="P-loop_NTPase"/>
</dbReference>
<keyword evidence="5 8" id="KW-0547">Nucleotide-binding</keyword>
<protein>
    <recommendedName>
        <fullName evidence="2 8">Thymidine kinase</fullName>
        <ecNumber evidence="2 8">2.7.1.21</ecNumber>
    </recommendedName>
</protein>
<dbReference type="InterPro" id="IPR020633">
    <property type="entry name" value="Thymidine_kinase_CS"/>
</dbReference>
<evidence type="ECO:0000256" key="8">
    <source>
        <dbReference type="RuleBase" id="RU000544"/>
    </source>
</evidence>
<gene>
    <name evidence="10" type="primary">tdk_2</name>
    <name evidence="10" type="ORF">HYD_4330</name>
</gene>
<evidence type="ECO:0000256" key="7">
    <source>
        <dbReference type="ARBA" id="ARBA00022840"/>
    </source>
</evidence>
<reference evidence="10" key="1">
    <citation type="submission" date="2021-10" db="EMBL/GenBank/DDBJ databases">
        <title>Genome Sequence of The Candidatus Hydrogeosomobacter endosymbioticus, an Intracellular Bacterial Symbiont of the Anaerobic Ciliate GW7.</title>
        <authorList>
            <person name="Shiohama Y."/>
            <person name="Shinzato N."/>
        </authorList>
    </citation>
    <scope>NUCLEOTIDE SEQUENCE [LARGE SCALE GENOMIC DNA]</scope>
    <source>
        <strain evidence="10">200920</strain>
    </source>
</reference>
<dbReference type="Proteomes" id="UP001320209">
    <property type="component" value="Chromosome"/>
</dbReference>
<dbReference type="PANTHER" id="PTHR11441">
    <property type="entry name" value="THYMIDINE KINASE"/>
    <property type="match status" value="1"/>
</dbReference>
<keyword evidence="11" id="KW-1185">Reference proteome</keyword>
<comment type="catalytic activity">
    <reaction evidence="8">
        <text>thymidine + ATP = dTMP + ADP + H(+)</text>
        <dbReference type="Rhea" id="RHEA:19129"/>
        <dbReference type="ChEBI" id="CHEBI:15378"/>
        <dbReference type="ChEBI" id="CHEBI:17748"/>
        <dbReference type="ChEBI" id="CHEBI:30616"/>
        <dbReference type="ChEBI" id="CHEBI:63528"/>
        <dbReference type="ChEBI" id="CHEBI:456216"/>
        <dbReference type="EC" id="2.7.1.21"/>
    </reaction>
</comment>
<sequence>MNAGKTTSLLQSSYNYNERGMNTLCFLPKCMSVSERGQKIHSRIGIDGGATCFDESFSFCDFVNGDVTRDKISCLLIDEAQFLTKLQVYELTDIVDFMNIPILTYGLRTDFLQNLFEGSKYLLAWADELIEIKTICFCGKKATMTARVSSDGRVFNSGEQLAFGGNESYISFCRKHYKMSLERGVALVCEDQ</sequence>
<organism evidence="10 11">
    <name type="scientific">Candidatus Hydrogenosomobacter endosymbioticus</name>
    <dbReference type="NCBI Taxonomy" id="2558174"/>
    <lineage>
        <taxon>Bacteria</taxon>
        <taxon>Pseudomonadati</taxon>
        <taxon>Pseudomonadota</taxon>
        <taxon>Alphaproteobacteria</taxon>
        <taxon>Holosporales</taxon>
        <taxon>Holosporaceae</taxon>
        <taxon>Candidatus Hydrogenosomobacter</taxon>
    </lineage>
</organism>
<evidence type="ECO:0000313" key="11">
    <source>
        <dbReference type="Proteomes" id="UP001320209"/>
    </source>
</evidence>
<keyword evidence="4 8" id="KW-0808">Transferase</keyword>
<evidence type="ECO:0000256" key="5">
    <source>
        <dbReference type="ARBA" id="ARBA00022741"/>
    </source>
</evidence>
<evidence type="ECO:0000256" key="1">
    <source>
        <dbReference type="ARBA" id="ARBA00007587"/>
    </source>
</evidence>
<dbReference type="PANTHER" id="PTHR11441:SF0">
    <property type="entry name" value="THYMIDINE KINASE, CYTOSOLIC"/>
    <property type="match status" value="1"/>
</dbReference>
<dbReference type="Pfam" id="PF00265">
    <property type="entry name" value="TK"/>
    <property type="match status" value="1"/>
</dbReference>
<dbReference type="SUPFAM" id="SSF57716">
    <property type="entry name" value="Glucocorticoid receptor-like (DNA-binding domain)"/>
    <property type="match status" value="1"/>
</dbReference>
<dbReference type="Gene3D" id="3.40.50.300">
    <property type="entry name" value="P-loop containing nucleotide triphosphate hydrolases"/>
    <property type="match status" value="1"/>
</dbReference>
<evidence type="ECO:0000256" key="3">
    <source>
        <dbReference type="ARBA" id="ARBA00022634"/>
    </source>
</evidence>
<accession>A0ABM7V930</accession>
<dbReference type="PROSITE" id="PS00603">
    <property type="entry name" value="TK_CELLULAR_TYPE"/>
    <property type="match status" value="1"/>
</dbReference>
<dbReference type="GO" id="GO:0016301">
    <property type="term" value="F:kinase activity"/>
    <property type="evidence" value="ECO:0007669"/>
    <property type="project" value="UniProtKB-KW"/>
</dbReference>
<keyword evidence="6 8" id="KW-0418">Kinase</keyword>
<name>A0ABM7V930_9PROT</name>
<evidence type="ECO:0000313" key="10">
    <source>
        <dbReference type="EMBL" id="BDB96300.1"/>
    </source>
</evidence>
<dbReference type="Gene3D" id="3.30.60.20">
    <property type="match status" value="1"/>
</dbReference>
<comment type="similarity">
    <text evidence="1 9">Belongs to the thymidine kinase family.</text>
</comment>
<dbReference type="PIRSF" id="PIRSF035805">
    <property type="entry name" value="TK_cell"/>
    <property type="match status" value="1"/>
</dbReference>
<evidence type="ECO:0000256" key="9">
    <source>
        <dbReference type="RuleBase" id="RU004165"/>
    </source>
</evidence>
<dbReference type="EMBL" id="AP025225">
    <property type="protein sequence ID" value="BDB96300.1"/>
    <property type="molecule type" value="Genomic_DNA"/>
</dbReference>
<dbReference type="EC" id="2.7.1.21" evidence="2 8"/>
<dbReference type="SUPFAM" id="SSF52540">
    <property type="entry name" value="P-loop containing nucleoside triphosphate hydrolases"/>
    <property type="match status" value="1"/>
</dbReference>